<reference evidence="2" key="2">
    <citation type="journal article" date="2020" name="Nat. Commun.">
        <title>Large-scale genome sequencing of mycorrhizal fungi provides insights into the early evolution of symbiotic traits.</title>
        <authorList>
            <person name="Miyauchi S."/>
            <person name="Kiss E."/>
            <person name="Kuo A."/>
            <person name="Drula E."/>
            <person name="Kohler A."/>
            <person name="Sanchez-Garcia M."/>
            <person name="Morin E."/>
            <person name="Andreopoulos B."/>
            <person name="Barry K.W."/>
            <person name="Bonito G."/>
            <person name="Buee M."/>
            <person name="Carver A."/>
            <person name="Chen C."/>
            <person name="Cichocki N."/>
            <person name="Clum A."/>
            <person name="Culley D."/>
            <person name="Crous P.W."/>
            <person name="Fauchery L."/>
            <person name="Girlanda M."/>
            <person name="Hayes R.D."/>
            <person name="Keri Z."/>
            <person name="LaButti K."/>
            <person name="Lipzen A."/>
            <person name="Lombard V."/>
            <person name="Magnuson J."/>
            <person name="Maillard F."/>
            <person name="Murat C."/>
            <person name="Nolan M."/>
            <person name="Ohm R.A."/>
            <person name="Pangilinan J."/>
            <person name="Pereira M.F."/>
            <person name="Perotto S."/>
            <person name="Peter M."/>
            <person name="Pfister S."/>
            <person name="Riley R."/>
            <person name="Sitrit Y."/>
            <person name="Stielow J.B."/>
            <person name="Szollosi G."/>
            <person name="Zifcakova L."/>
            <person name="Stursova M."/>
            <person name="Spatafora J.W."/>
            <person name="Tedersoo L."/>
            <person name="Vaario L.M."/>
            <person name="Yamada A."/>
            <person name="Yan M."/>
            <person name="Wang P."/>
            <person name="Xu J."/>
            <person name="Bruns T."/>
            <person name="Baldrian P."/>
            <person name="Vilgalys R."/>
            <person name="Dunand C."/>
            <person name="Henrissat B."/>
            <person name="Grigoriev I.V."/>
            <person name="Hibbett D."/>
            <person name="Nagy L.G."/>
            <person name="Martin F.M."/>
        </authorList>
    </citation>
    <scope>NUCLEOTIDE SEQUENCE</scope>
    <source>
        <strain evidence="2">Prilba</strain>
    </source>
</reference>
<evidence type="ECO:0000313" key="3">
    <source>
        <dbReference type="Proteomes" id="UP000759537"/>
    </source>
</evidence>
<name>A0A9P5MU59_9AGAM</name>
<protein>
    <submittedName>
        <fullName evidence="2">Uncharacterized protein</fullName>
    </submittedName>
</protein>
<dbReference type="AlphaFoldDB" id="A0A9P5MU59"/>
<organism evidence="2 3">
    <name type="scientific">Russula ochroleuca</name>
    <dbReference type="NCBI Taxonomy" id="152965"/>
    <lineage>
        <taxon>Eukaryota</taxon>
        <taxon>Fungi</taxon>
        <taxon>Dikarya</taxon>
        <taxon>Basidiomycota</taxon>
        <taxon>Agaricomycotina</taxon>
        <taxon>Agaricomycetes</taxon>
        <taxon>Russulales</taxon>
        <taxon>Russulaceae</taxon>
        <taxon>Russula</taxon>
    </lineage>
</organism>
<keyword evidence="3" id="KW-1185">Reference proteome</keyword>
<feature type="compositionally biased region" description="Basic and acidic residues" evidence="1">
    <location>
        <begin position="108"/>
        <end position="122"/>
    </location>
</feature>
<evidence type="ECO:0000313" key="2">
    <source>
        <dbReference type="EMBL" id="KAF8478715.1"/>
    </source>
</evidence>
<accession>A0A9P5MU59</accession>
<feature type="compositionally biased region" description="Low complexity" evidence="1">
    <location>
        <begin position="83"/>
        <end position="100"/>
    </location>
</feature>
<feature type="compositionally biased region" description="Low complexity" evidence="1">
    <location>
        <begin position="162"/>
        <end position="172"/>
    </location>
</feature>
<proteinExistence type="predicted"/>
<feature type="region of interest" description="Disordered" evidence="1">
    <location>
        <begin position="151"/>
        <end position="174"/>
    </location>
</feature>
<sequence length="245" mass="26475">MPSLRRAFSSPSVRVSPYPTLPSSRSHRAHPHGHRRSSGSDVSDRKVLADIDWWRVADGQREQGGEEEEDGEGEGEERDVVGEENPASADSADSDAIPPRDAIPEFPTTDRDESATGVELERPSTPISESPLSEGDDHIFGYSFQLTSFAVGPRTPTRRNASESSTSSLESTPEVLRTPIERLSFAGMGFADPGPESPLFHIRLASLSAVPVLAPKHGFPGQHGVGLDDDNVLPDPLMCHDDLFA</sequence>
<dbReference type="OrthoDB" id="3236040at2759"/>
<feature type="compositionally biased region" description="Acidic residues" evidence="1">
    <location>
        <begin position="65"/>
        <end position="77"/>
    </location>
</feature>
<reference evidence="2" key="1">
    <citation type="submission" date="2019-10" db="EMBL/GenBank/DDBJ databases">
        <authorList>
            <consortium name="DOE Joint Genome Institute"/>
            <person name="Kuo A."/>
            <person name="Miyauchi S."/>
            <person name="Kiss E."/>
            <person name="Drula E."/>
            <person name="Kohler A."/>
            <person name="Sanchez-Garcia M."/>
            <person name="Andreopoulos B."/>
            <person name="Barry K.W."/>
            <person name="Bonito G."/>
            <person name="Buee M."/>
            <person name="Carver A."/>
            <person name="Chen C."/>
            <person name="Cichocki N."/>
            <person name="Clum A."/>
            <person name="Culley D."/>
            <person name="Crous P.W."/>
            <person name="Fauchery L."/>
            <person name="Girlanda M."/>
            <person name="Hayes R."/>
            <person name="Keri Z."/>
            <person name="LaButti K."/>
            <person name="Lipzen A."/>
            <person name="Lombard V."/>
            <person name="Magnuson J."/>
            <person name="Maillard F."/>
            <person name="Morin E."/>
            <person name="Murat C."/>
            <person name="Nolan M."/>
            <person name="Ohm R."/>
            <person name="Pangilinan J."/>
            <person name="Pereira M."/>
            <person name="Perotto S."/>
            <person name="Peter M."/>
            <person name="Riley R."/>
            <person name="Sitrit Y."/>
            <person name="Stielow B."/>
            <person name="Szollosi G."/>
            <person name="Zifcakova L."/>
            <person name="Stursova M."/>
            <person name="Spatafora J.W."/>
            <person name="Tedersoo L."/>
            <person name="Vaario L.-M."/>
            <person name="Yamada A."/>
            <person name="Yan M."/>
            <person name="Wang P."/>
            <person name="Xu J."/>
            <person name="Bruns T."/>
            <person name="Baldrian P."/>
            <person name="Vilgalys R."/>
            <person name="Henrissat B."/>
            <person name="Grigoriev I.V."/>
            <person name="Hibbett D."/>
            <person name="Nagy L.G."/>
            <person name="Martin F.M."/>
        </authorList>
    </citation>
    <scope>NUCLEOTIDE SEQUENCE</scope>
    <source>
        <strain evidence="2">Prilba</strain>
    </source>
</reference>
<gene>
    <name evidence="2" type="ORF">DFH94DRAFT_854641</name>
</gene>
<feature type="compositionally biased region" description="Basic residues" evidence="1">
    <location>
        <begin position="25"/>
        <end position="37"/>
    </location>
</feature>
<feature type="region of interest" description="Disordered" evidence="1">
    <location>
        <begin position="1"/>
        <end position="136"/>
    </location>
</feature>
<dbReference type="EMBL" id="WHVB01000011">
    <property type="protein sequence ID" value="KAF8478715.1"/>
    <property type="molecule type" value="Genomic_DNA"/>
</dbReference>
<dbReference type="Proteomes" id="UP000759537">
    <property type="component" value="Unassembled WGS sequence"/>
</dbReference>
<feature type="compositionally biased region" description="Basic and acidic residues" evidence="1">
    <location>
        <begin position="42"/>
        <end position="64"/>
    </location>
</feature>
<comment type="caution">
    <text evidence="2">The sequence shown here is derived from an EMBL/GenBank/DDBJ whole genome shotgun (WGS) entry which is preliminary data.</text>
</comment>
<evidence type="ECO:0000256" key="1">
    <source>
        <dbReference type="SAM" id="MobiDB-lite"/>
    </source>
</evidence>